<protein>
    <submittedName>
        <fullName evidence="1">Serine acetyltransferase</fullName>
    </submittedName>
</protein>
<dbReference type="Proteomes" id="UP001055117">
    <property type="component" value="Unassembled WGS sequence"/>
</dbReference>
<gene>
    <name evidence="1" type="primary">cysE_3</name>
    <name evidence="1" type="ORF">AFCDBAGC_3844</name>
</gene>
<dbReference type="RefSeq" id="WP_187277455.1">
    <property type="nucleotide sequence ID" value="NZ_BPQG01000061.1"/>
</dbReference>
<organism evidence="1 2">
    <name type="scientific">Methylobacterium cerastii</name>
    <dbReference type="NCBI Taxonomy" id="932741"/>
    <lineage>
        <taxon>Bacteria</taxon>
        <taxon>Pseudomonadati</taxon>
        <taxon>Pseudomonadota</taxon>
        <taxon>Alphaproteobacteria</taxon>
        <taxon>Hyphomicrobiales</taxon>
        <taxon>Methylobacteriaceae</taxon>
        <taxon>Methylobacterium</taxon>
    </lineage>
</organism>
<comment type="caution">
    <text evidence="1">The sequence shown here is derived from an EMBL/GenBank/DDBJ whole genome shotgun (WGS) entry which is preliminary data.</text>
</comment>
<sequence length="223" mass="23182">MSDARPLPEPNLDHARPAVMRRMLAADLARIVRQISGDRPMSRARAAMMVLLPAMQCAAFHRVAHLLHLRGWRRSAAAVAGLSTRLTGASFHPGSRIGPGLFVPHPARIGFCGTAGRDLVILPAVVVAPARPVLAADPFPADAPRLGDGVVVGAHSLVLGAVTVGDGAMVGVGVATLRDIPAGTVSVQRLRQTSVPTREPDPVVAEDITIAQASGPARDRSAA</sequence>
<reference evidence="1 2" key="1">
    <citation type="journal article" date="2021" name="Front. Microbiol.">
        <title>Comprehensive Comparative Genomics and Phenotyping of Methylobacterium Species.</title>
        <authorList>
            <person name="Alessa O."/>
            <person name="Ogura Y."/>
            <person name="Fujitani Y."/>
            <person name="Takami H."/>
            <person name="Hayashi T."/>
            <person name="Sahin N."/>
            <person name="Tani A."/>
        </authorList>
    </citation>
    <scope>NUCLEOTIDE SEQUENCE [LARGE SCALE GENOMIC DNA]</scope>
    <source>
        <strain evidence="1 2">DSM 23679</strain>
    </source>
</reference>
<accession>A0ABQ4QM23</accession>
<evidence type="ECO:0000313" key="2">
    <source>
        <dbReference type="Proteomes" id="UP001055117"/>
    </source>
</evidence>
<name>A0ABQ4QM23_9HYPH</name>
<dbReference type="InterPro" id="IPR011004">
    <property type="entry name" value="Trimer_LpxA-like_sf"/>
</dbReference>
<dbReference type="PANTHER" id="PTHR42811">
    <property type="entry name" value="SERINE ACETYLTRANSFERASE"/>
    <property type="match status" value="1"/>
</dbReference>
<proteinExistence type="predicted"/>
<dbReference type="Gene3D" id="2.160.10.10">
    <property type="entry name" value="Hexapeptide repeat proteins"/>
    <property type="match status" value="1"/>
</dbReference>
<keyword evidence="2" id="KW-1185">Reference proteome</keyword>
<evidence type="ECO:0000313" key="1">
    <source>
        <dbReference type="EMBL" id="GJD45965.1"/>
    </source>
</evidence>
<dbReference type="EMBL" id="BPQG01000061">
    <property type="protein sequence ID" value="GJD45965.1"/>
    <property type="molecule type" value="Genomic_DNA"/>
</dbReference>
<dbReference type="SUPFAM" id="SSF51161">
    <property type="entry name" value="Trimeric LpxA-like enzymes"/>
    <property type="match status" value="1"/>
</dbReference>